<evidence type="ECO:0000313" key="9">
    <source>
        <dbReference type="EMBL" id="RRA97540.1"/>
    </source>
</evidence>
<proteinExistence type="inferred from homology"/>
<gene>
    <name evidence="9" type="ORF">EHT25_31285</name>
</gene>
<evidence type="ECO:0000256" key="8">
    <source>
        <dbReference type="ARBA" id="ARBA00034708"/>
    </source>
</evidence>
<dbReference type="PANTHER" id="PTHR33281:SF19">
    <property type="entry name" value="VOLTAGE-DEPENDENT ANION CHANNEL-FORMING PROTEIN YNEE"/>
    <property type="match status" value="1"/>
</dbReference>
<keyword evidence="3" id="KW-1003">Cell membrane</keyword>
<dbReference type="OrthoDB" id="445589at2"/>
<comment type="similarity">
    <text evidence="8">Belongs to the anion channel-forming bestrophin (TC 1.A.46) family.</text>
</comment>
<organism evidence="9 10">
    <name type="scientific">Larkinella rosea</name>
    <dbReference type="NCBI Taxonomy" id="2025312"/>
    <lineage>
        <taxon>Bacteria</taxon>
        <taxon>Pseudomonadati</taxon>
        <taxon>Bacteroidota</taxon>
        <taxon>Cytophagia</taxon>
        <taxon>Cytophagales</taxon>
        <taxon>Spirosomataceae</taxon>
        <taxon>Larkinella</taxon>
    </lineage>
</organism>
<evidence type="ECO:0000256" key="1">
    <source>
        <dbReference type="ARBA" id="ARBA00004651"/>
    </source>
</evidence>
<evidence type="ECO:0000256" key="2">
    <source>
        <dbReference type="ARBA" id="ARBA00022448"/>
    </source>
</evidence>
<keyword evidence="2" id="KW-0813">Transport</keyword>
<evidence type="ECO:0000256" key="7">
    <source>
        <dbReference type="ARBA" id="ARBA00023136"/>
    </source>
</evidence>
<evidence type="ECO:0000256" key="3">
    <source>
        <dbReference type="ARBA" id="ARBA00022475"/>
    </source>
</evidence>
<accession>A0A3P1B8Z6</accession>
<dbReference type="GO" id="GO:0005254">
    <property type="term" value="F:chloride channel activity"/>
    <property type="evidence" value="ECO:0007669"/>
    <property type="project" value="InterPro"/>
</dbReference>
<dbReference type="GO" id="GO:0005886">
    <property type="term" value="C:plasma membrane"/>
    <property type="evidence" value="ECO:0007669"/>
    <property type="project" value="UniProtKB-SubCell"/>
</dbReference>
<dbReference type="Pfam" id="PF25539">
    <property type="entry name" value="Bestrophin_2"/>
    <property type="match status" value="1"/>
</dbReference>
<dbReference type="PANTHER" id="PTHR33281">
    <property type="entry name" value="UPF0187 PROTEIN YNEE"/>
    <property type="match status" value="1"/>
</dbReference>
<evidence type="ECO:0000256" key="5">
    <source>
        <dbReference type="ARBA" id="ARBA00022989"/>
    </source>
</evidence>
<dbReference type="Proteomes" id="UP000271925">
    <property type="component" value="Unassembled WGS sequence"/>
</dbReference>
<comment type="subcellular location">
    <subcellularLocation>
        <location evidence="1">Cell membrane</location>
        <topology evidence="1">Multi-pass membrane protein</topology>
    </subcellularLocation>
</comment>
<dbReference type="AlphaFoldDB" id="A0A3P1B8Z6"/>
<comment type="caution">
    <text evidence="9">The sequence shown here is derived from an EMBL/GenBank/DDBJ whole genome shotgun (WGS) entry which is preliminary data.</text>
</comment>
<reference evidence="9 10" key="1">
    <citation type="submission" date="2018-11" db="EMBL/GenBank/DDBJ databases">
        <authorList>
            <person name="Zhou Z."/>
            <person name="Wang G."/>
        </authorList>
    </citation>
    <scope>NUCLEOTIDE SEQUENCE [LARGE SCALE GENOMIC DNA]</scope>
    <source>
        <strain evidence="9 10">KCTC52004</strain>
    </source>
</reference>
<protein>
    <submittedName>
        <fullName evidence="9">Uncharacterized protein</fullName>
    </submittedName>
</protein>
<evidence type="ECO:0000256" key="6">
    <source>
        <dbReference type="ARBA" id="ARBA00023065"/>
    </source>
</evidence>
<keyword evidence="7" id="KW-0472">Membrane</keyword>
<dbReference type="EMBL" id="RQJO01000017">
    <property type="protein sequence ID" value="RRA97540.1"/>
    <property type="molecule type" value="Genomic_DNA"/>
</dbReference>
<sequence>MHPADDLIFGLNNEDSAGSTQVIATVLADLLNTLFKLRIEYPNELAIRLICCHLGFVHALKQSLRRTHAADYQCYLEPSDLTRLTRYTTIPAALLDRQAEDLQTLRQTGPVDGFAFLALNELLVRFSDSMGRCERIKNTLFPVTYWYFTRVFIWLLIVILTIDVAEEAGRWSIGLVSWVCLSCDASERAESGQSFRWQSGQRPAGFACVHHRNQRLANA</sequence>
<keyword evidence="5" id="KW-1133">Transmembrane helix</keyword>
<keyword evidence="10" id="KW-1185">Reference proteome</keyword>
<evidence type="ECO:0000256" key="4">
    <source>
        <dbReference type="ARBA" id="ARBA00022692"/>
    </source>
</evidence>
<name>A0A3P1B8Z6_9BACT</name>
<evidence type="ECO:0000313" key="10">
    <source>
        <dbReference type="Proteomes" id="UP000271925"/>
    </source>
</evidence>
<dbReference type="InterPro" id="IPR044669">
    <property type="entry name" value="YneE/VCCN1/2-like"/>
</dbReference>
<keyword evidence="4" id="KW-0812">Transmembrane</keyword>
<keyword evidence="6" id="KW-0406">Ion transport</keyword>